<keyword evidence="2" id="KW-1185">Reference proteome</keyword>
<evidence type="ECO:0000313" key="1">
    <source>
        <dbReference type="EMBL" id="GEL17758.1"/>
    </source>
</evidence>
<dbReference type="AlphaFoldDB" id="A0A511D4C3"/>
<protein>
    <submittedName>
        <fullName evidence="1">Uncharacterized protein</fullName>
    </submittedName>
</protein>
<evidence type="ECO:0000313" key="2">
    <source>
        <dbReference type="Proteomes" id="UP000321328"/>
    </source>
</evidence>
<comment type="caution">
    <text evidence="1">The sequence shown here is derived from an EMBL/GenBank/DDBJ whole genome shotgun (WGS) entry which is preliminary data.</text>
</comment>
<accession>A0A511D4C3</accession>
<reference evidence="1 2" key="1">
    <citation type="submission" date="2019-07" db="EMBL/GenBank/DDBJ databases">
        <title>Whole genome shotgun sequence of Pseudonocardia asaccharolytica NBRC 16224.</title>
        <authorList>
            <person name="Hosoyama A."/>
            <person name="Uohara A."/>
            <person name="Ohji S."/>
            <person name="Ichikawa N."/>
        </authorList>
    </citation>
    <scope>NUCLEOTIDE SEQUENCE [LARGE SCALE GENOMIC DNA]</scope>
    <source>
        <strain evidence="1 2">NBRC 16224</strain>
    </source>
</reference>
<gene>
    <name evidence="1" type="ORF">PA7_15950</name>
</gene>
<sequence>MHWSATAAGIHARLADERPAVDVRLQRSSTAPVLLGGTARDEEVAKLTHWRGCADASARPEA</sequence>
<dbReference type="RefSeq" id="WP_028928382.1">
    <property type="nucleotide sequence ID" value="NZ_AUII01000001.1"/>
</dbReference>
<dbReference type="Proteomes" id="UP000321328">
    <property type="component" value="Unassembled WGS sequence"/>
</dbReference>
<proteinExistence type="predicted"/>
<name>A0A511D4C3_9PSEU</name>
<organism evidence="1 2">
    <name type="scientific">Pseudonocardia asaccharolytica DSM 44247 = NBRC 16224</name>
    <dbReference type="NCBI Taxonomy" id="1123024"/>
    <lineage>
        <taxon>Bacteria</taxon>
        <taxon>Bacillati</taxon>
        <taxon>Actinomycetota</taxon>
        <taxon>Actinomycetes</taxon>
        <taxon>Pseudonocardiales</taxon>
        <taxon>Pseudonocardiaceae</taxon>
        <taxon>Pseudonocardia</taxon>
    </lineage>
</organism>
<dbReference type="EMBL" id="BJVI01000012">
    <property type="protein sequence ID" value="GEL17758.1"/>
    <property type="molecule type" value="Genomic_DNA"/>
</dbReference>